<proteinExistence type="predicted"/>
<dbReference type="PROSITE" id="PS50293">
    <property type="entry name" value="TPR_REGION"/>
    <property type="match status" value="1"/>
</dbReference>
<organism evidence="4 5">
    <name type="scientific">Schistosoma mattheei</name>
    <dbReference type="NCBI Taxonomy" id="31246"/>
    <lineage>
        <taxon>Eukaryota</taxon>
        <taxon>Metazoa</taxon>
        <taxon>Spiralia</taxon>
        <taxon>Lophotrochozoa</taxon>
        <taxon>Platyhelminthes</taxon>
        <taxon>Trematoda</taxon>
        <taxon>Digenea</taxon>
        <taxon>Strigeidida</taxon>
        <taxon>Schistosomatoidea</taxon>
        <taxon>Schistosomatidae</taxon>
        <taxon>Schistosoma</taxon>
    </lineage>
</organism>
<name>A0A3P8BQW6_9TREM</name>
<dbReference type="Gene3D" id="1.25.40.10">
    <property type="entry name" value="Tetratricopeptide repeat domain"/>
    <property type="match status" value="1"/>
</dbReference>
<dbReference type="InterPro" id="IPR031101">
    <property type="entry name" value="Ctr9"/>
</dbReference>
<dbReference type="InterPro" id="IPR019734">
    <property type="entry name" value="TPR_rpt"/>
</dbReference>
<dbReference type="PANTHER" id="PTHR14027">
    <property type="entry name" value="RNA POLYMERASE-ASSOCIATED PROTEIN CTR9"/>
    <property type="match status" value="1"/>
</dbReference>
<protein>
    <submittedName>
        <fullName evidence="4">Uncharacterized protein</fullName>
    </submittedName>
</protein>
<dbReference type="InterPro" id="IPR011990">
    <property type="entry name" value="TPR-like_helical_dom_sf"/>
</dbReference>
<sequence>MPTENTIEIPLRGGDEIIELDTDQLPDGEEVLNILNQEKAPLQIWITVAIAYYKKKLYDDFEKVLEEAYLNAADLQPYHDSDLVRLLDMLANYYGRKAYKEKSKDKKNQLIAQATRLFTSADRIDMYDQKHLLGRAFFFIYEGENWSQADSQLNFVLNQGAPSVPAYLGKACIAFNKKEYRNALGFYRKALRLQPNCPATVRLGMGHCFFRLGNMEKARLAFKRALDLDPECVGALVGLAVLDLNEKTQVNRGLQHIGALLCKVEDNSTLNLWNYVKSK</sequence>
<dbReference type="GO" id="GO:0006368">
    <property type="term" value="P:transcription elongation by RNA polymerase II"/>
    <property type="evidence" value="ECO:0007669"/>
    <property type="project" value="TreeGrafter"/>
</dbReference>
<accession>A0A3P8BQW6</accession>
<dbReference type="PROSITE" id="PS50005">
    <property type="entry name" value="TPR"/>
    <property type="match status" value="2"/>
</dbReference>
<evidence type="ECO:0000256" key="3">
    <source>
        <dbReference type="PROSITE-ProRule" id="PRU00339"/>
    </source>
</evidence>
<evidence type="ECO:0000256" key="1">
    <source>
        <dbReference type="ARBA" id="ARBA00022737"/>
    </source>
</evidence>
<gene>
    <name evidence="4" type="ORF">SMTD_LOCUS970</name>
</gene>
<dbReference type="Pfam" id="PF13181">
    <property type="entry name" value="TPR_8"/>
    <property type="match status" value="1"/>
</dbReference>
<evidence type="ECO:0000313" key="5">
    <source>
        <dbReference type="Proteomes" id="UP000269396"/>
    </source>
</evidence>
<dbReference type="Pfam" id="PF00515">
    <property type="entry name" value="TPR_1"/>
    <property type="match status" value="1"/>
</dbReference>
<feature type="repeat" description="TPR" evidence="3">
    <location>
        <begin position="199"/>
        <end position="232"/>
    </location>
</feature>
<dbReference type="AlphaFoldDB" id="A0A3P8BQW6"/>
<dbReference type="SUPFAM" id="SSF48452">
    <property type="entry name" value="TPR-like"/>
    <property type="match status" value="1"/>
</dbReference>
<keyword evidence="2 3" id="KW-0802">TPR repeat</keyword>
<keyword evidence="5" id="KW-1185">Reference proteome</keyword>
<dbReference type="GO" id="GO:0016593">
    <property type="term" value="C:Cdc73/Paf1 complex"/>
    <property type="evidence" value="ECO:0007669"/>
    <property type="project" value="TreeGrafter"/>
</dbReference>
<evidence type="ECO:0000256" key="2">
    <source>
        <dbReference type="ARBA" id="ARBA00022803"/>
    </source>
</evidence>
<dbReference type="FunFam" id="1.25.40.10:FF:000162">
    <property type="entry name" value="CTR9 homolog, Paf1/RNA polymerase II complex component"/>
    <property type="match status" value="1"/>
</dbReference>
<dbReference type="EMBL" id="UZAL01000992">
    <property type="protein sequence ID" value="VDO74462.1"/>
    <property type="molecule type" value="Genomic_DNA"/>
</dbReference>
<keyword evidence="1" id="KW-0677">Repeat</keyword>
<evidence type="ECO:0000313" key="4">
    <source>
        <dbReference type="EMBL" id="VDO74462.1"/>
    </source>
</evidence>
<dbReference type="Proteomes" id="UP000269396">
    <property type="component" value="Unassembled WGS sequence"/>
</dbReference>
<reference evidence="4 5" key="1">
    <citation type="submission" date="2018-11" db="EMBL/GenBank/DDBJ databases">
        <authorList>
            <consortium name="Pathogen Informatics"/>
        </authorList>
    </citation>
    <scope>NUCLEOTIDE SEQUENCE [LARGE SCALE GENOMIC DNA]</scope>
    <source>
        <strain>Denwood</strain>
        <strain evidence="5">Zambia</strain>
    </source>
</reference>
<dbReference type="GO" id="GO:0006355">
    <property type="term" value="P:regulation of DNA-templated transcription"/>
    <property type="evidence" value="ECO:0007669"/>
    <property type="project" value="InterPro"/>
</dbReference>
<dbReference type="PANTHER" id="PTHR14027:SF2">
    <property type="entry name" value="RNA POLYMERASE-ASSOCIATED PROTEIN CTR9 HOMOLOG"/>
    <property type="match status" value="1"/>
</dbReference>
<dbReference type="SMART" id="SM00028">
    <property type="entry name" value="TPR"/>
    <property type="match status" value="2"/>
</dbReference>
<feature type="repeat" description="TPR" evidence="3">
    <location>
        <begin position="164"/>
        <end position="197"/>
    </location>
</feature>
<dbReference type="GO" id="GO:0000993">
    <property type="term" value="F:RNA polymerase II complex binding"/>
    <property type="evidence" value="ECO:0007669"/>
    <property type="project" value="TreeGrafter"/>
</dbReference>